<gene>
    <name evidence="7" type="ORF">OBBRIDRAFT_837024</name>
</gene>
<organism evidence="7 8">
    <name type="scientific">Obba rivulosa</name>
    <dbReference type="NCBI Taxonomy" id="1052685"/>
    <lineage>
        <taxon>Eukaryota</taxon>
        <taxon>Fungi</taxon>
        <taxon>Dikarya</taxon>
        <taxon>Basidiomycota</taxon>
        <taxon>Agaricomycotina</taxon>
        <taxon>Agaricomycetes</taxon>
        <taxon>Polyporales</taxon>
        <taxon>Gelatoporiaceae</taxon>
        <taxon>Obba</taxon>
    </lineage>
</organism>
<name>A0A8E2DH90_9APHY</name>
<feature type="compositionally biased region" description="Basic residues" evidence="6">
    <location>
        <begin position="84"/>
        <end position="93"/>
    </location>
</feature>
<dbReference type="AlphaFoldDB" id="A0A8E2DH90"/>
<evidence type="ECO:0000256" key="6">
    <source>
        <dbReference type="SAM" id="MobiDB-lite"/>
    </source>
</evidence>
<dbReference type="Pfam" id="PF13041">
    <property type="entry name" value="PPR_2"/>
    <property type="match status" value="1"/>
</dbReference>
<evidence type="ECO:0000256" key="1">
    <source>
        <dbReference type="ARBA" id="ARBA00006192"/>
    </source>
</evidence>
<comment type="function">
    <text evidence="3">Regulates mitochondrial small subunit maturation by controlling 15S rRNA 5'-end processing. Localizes to the 5' precursor of the 15S rRNA in a position that is subsequently occupied by mS47 in the mature yeast mtSSU. Uses structure and sequence-specific RNA recognition, binding to a single-stranded region of the precursor and specifically recognizing bases -6 to -1. The exchange of Ccm1 for mS47 is coupled to the irreversible removal of precursor rRNA that is accompanied by conformational changes of the mitoribosomal proteins uS5m and mS26. These conformational changes signal completion of 5'-end rRNA processing through protection of the mature 5'-end of the 15S rRNA and stabilization of mS47. The removal of the 5' precursor together with the dissociation of Ccm1 may be catalyzed by the 5'-3' exoribonuclease Pet127. Involved in the specific removal of group I introns in mitochondrial encoded transcripts.</text>
</comment>
<dbReference type="PROSITE" id="PS51375">
    <property type="entry name" value="PPR"/>
    <property type="match status" value="1"/>
</dbReference>
<reference evidence="7 8" key="1">
    <citation type="submission" date="2016-07" db="EMBL/GenBank/DDBJ databases">
        <title>Draft genome of the white-rot fungus Obba rivulosa 3A-2.</title>
        <authorList>
            <consortium name="DOE Joint Genome Institute"/>
            <person name="Miettinen O."/>
            <person name="Riley R."/>
            <person name="Acob R."/>
            <person name="Barry K."/>
            <person name="Cullen D."/>
            <person name="De Vries R."/>
            <person name="Hainaut M."/>
            <person name="Hatakka A."/>
            <person name="Henrissat B."/>
            <person name="Hilden K."/>
            <person name="Kuo R."/>
            <person name="Labutti K."/>
            <person name="Lipzen A."/>
            <person name="Makela M.R."/>
            <person name="Sandor L."/>
            <person name="Spatafora J.W."/>
            <person name="Grigoriev I.V."/>
            <person name="Hibbett D.S."/>
        </authorList>
    </citation>
    <scope>NUCLEOTIDE SEQUENCE [LARGE SCALE GENOMIC DNA]</scope>
    <source>
        <strain evidence="7 8">3A-2</strain>
    </source>
</reference>
<dbReference type="EMBL" id="KV722469">
    <property type="protein sequence ID" value="OCH87910.1"/>
    <property type="molecule type" value="Genomic_DNA"/>
</dbReference>
<dbReference type="PANTHER" id="PTHR47447:SF17">
    <property type="entry name" value="OS12G0638900 PROTEIN"/>
    <property type="match status" value="1"/>
</dbReference>
<sequence length="661" mass="74705">MDRNPRSGSSHPDDSRFVSPPLYYQPERVRRGSKERAQRNFEERSLAGSIDRGERTSGSLFTRREDKRPRIRIEDEDAVETHRKPAGKVHRDGKKPPVEHLLRPYVLMGRLQSLCDKGELDEARKMLLNAPLDAKRVKHFNLLIKTAGALGKHNEMYDIYIEMKRRGFVPNSSSYYTLFAGYGTIEDWDHRTKQITQVDNAFESYKSYVATISEQDVESPLLSVAPFNIYIKILGATKQYEKLYDVYYAMPQDGPLSPDVKAFTFLFEALVETKKESGSMQQIRPQNISFAKVLWRNILKKLETTPGFKLDSHLIRAALRVFRAGSAIDQTFAFDVICRDTLGLAKPGETAPPPKVELTEFIIRQVIALCNGMQRWRLAVHFAQQIINKPLEDGEDSVVTRNIVDEVLFAYANLGTMGSMNEPTQALSVLEWAIRQNALQRGDALEPQITTFTRVLATCWRSGDWASASRTFDLMSGYHSGDFADLPASTERPAPQMEKRSPGRNILPGTTHMCHLTRAALNSDNVANMRQALRMLVHFGGQEFFFSEISGGDPTVQGIQWITTHLPFYKQTLAKTASELVQNVLSAEDTQEVVSKEEIDQWRALKTAAGKALREAETPLSQLPRPGLESSLLGSTFQLNRTEKAIDSMMSQRTLVSPRRK</sequence>
<evidence type="ECO:0000313" key="7">
    <source>
        <dbReference type="EMBL" id="OCH87910.1"/>
    </source>
</evidence>
<feature type="region of interest" description="Disordered" evidence="6">
    <location>
        <begin position="1"/>
        <end position="95"/>
    </location>
</feature>
<evidence type="ECO:0000256" key="3">
    <source>
        <dbReference type="ARBA" id="ARBA00044493"/>
    </source>
</evidence>
<proteinExistence type="inferred from homology"/>
<keyword evidence="8" id="KW-1185">Reference proteome</keyword>
<feature type="compositionally biased region" description="Basic and acidic residues" evidence="6">
    <location>
        <begin position="27"/>
        <end position="55"/>
    </location>
</feature>
<feature type="compositionally biased region" description="Basic and acidic residues" evidence="6">
    <location>
        <begin position="62"/>
        <end position="83"/>
    </location>
</feature>
<dbReference type="OrthoDB" id="185373at2759"/>
<evidence type="ECO:0000256" key="2">
    <source>
        <dbReference type="ARBA" id="ARBA00022737"/>
    </source>
</evidence>
<evidence type="ECO:0000313" key="8">
    <source>
        <dbReference type="Proteomes" id="UP000250043"/>
    </source>
</evidence>
<dbReference type="Proteomes" id="UP000250043">
    <property type="component" value="Unassembled WGS sequence"/>
</dbReference>
<comment type="subunit">
    <text evidence="4">Binds to mitochondrial small subunit 15S rRNA.</text>
</comment>
<protein>
    <submittedName>
        <fullName evidence="7">Uncharacterized protein</fullName>
    </submittedName>
</protein>
<feature type="region of interest" description="Disordered" evidence="6">
    <location>
        <begin position="488"/>
        <end position="507"/>
    </location>
</feature>
<comment type="similarity">
    <text evidence="1">Belongs to the CCM1 family.</text>
</comment>
<accession>A0A8E2DH90</accession>
<dbReference type="InterPro" id="IPR011990">
    <property type="entry name" value="TPR-like_helical_dom_sf"/>
</dbReference>
<feature type="repeat" description="PPR" evidence="5">
    <location>
        <begin position="136"/>
        <end position="170"/>
    </location>
</feature>
<dbReference type="NCBIfam" id="TIGR00756">
    <property type="entry name" value="PPR"/>
    <property type="match status" value="1"/>
</dbReference>
<evidence type="ECO:0000256" key="4">
    <source>
        <dbReference type="ARBA" id="ARBA00044511"/>
    </source>
</evidence>
<keyword evidence="2" id="KW-0677">Repeat</keyword>
<feature type="compositionally biased region" description="Basic and acidic residues" evidence="6">
    <location>
        <begin position="1"/>
        <end position="16"/>
    </location>
</feature>
<dbReference type="InterPro" id="IPR002885">
    <property type="entry name" value="PPR_rpt"/>
</dbReference>
<dbReference type="Gene3D" id="1.25.40.10">
    <property type="entry name" value="Tetratricopeptide repeat domain"/>
    <property type="match status" value="1"/>
</dbReference>
<dbReference type="PANTHER" id="PTHR47447">
    <property type="entry name" value="OS03G0856100 PROTEIN"/>
    <property type="match status" value="1"/>
</dbReference>
<evidence type="ECO:0000256" key="5">
    <source>
        <dbReference type="PROSITE-ProRule" id="PRU00708"/>
    </source>
</evidence>